<comment type="caution">
    <text evidence="6">The sequence shown here is derived from an EMBL/GenBank/DDBJ whole genome shotgun (WGS) entry which is preliminary data.</text>
</comment>
<dbReference type="EMBL" id="BQMJ01000013">
    <property type="protein sequence ID" value="GJQ10069.1"/>
    <property type="molecule type" value="Genomic_DNA"/>
</dbReference>
<comment type="similarity">
    <text evidence="1 3">Belongs to the gamma-glutamylcyclotransferase family.</text>
</comment>
<dbReference type="InterPro" id="IPR036568">
    <property type="entry name" value="GGCT-like_sf"/>
</dbReference>
<evidence type="ECO:0000313" key="7">
    <source>
        <dbReference type="Proteomes" id="UP001061958"/>
    </source>
</evidence>
<dbReference type="GO" id="GO:0061929">
    <property type="term" value="F:gamma-glutamylaminecyclotransferase activity"/>
    <property type="evidence" value="ECO:0007669"/>
    <property type="project" value="InterPro"/>
</dbReference>
<feature type="domain" description="Gamma-glutamylcyclotransferase AIG2-like" evidence="5">
    <location>
        <begin position="163"/>
        <end position="271"/>
    </location>
</feature>
<dbReference type="Gene3D" id="3.10.490.10">
    <property type="entry name" value="Gamma-glutamyl cyclotransferase-like"/>
    <property type="match status" value="1"/>
</dbReference>
<evidence type="ECO:0000256" key="1">
    <source>
        <dbReference type="ARBA" id="ARBA00008861"/>
    </source>
</evidence>
<gene>
    <name evidence="6" type="ORF">GpartN1_g1860.t1</name>
</gene>
<dbReference type="PANTHER" id="PTHR12510:SF4">
    <property type="entry name" value="GAMMA-GLUTAMYLAMINECYCLOTRANSFERASE"/>
    <property type="match status" value="1"/>
</dbReference>
<proteinExistence type="inferred from homology"/>
<dbReference type="GO" id="GO:0005829">
    <property type="term" value="C:cytosol"/>
    <property type="evidence" value="ECO:0007669"/>
    <property type="project" value="TreeGrafter"/>
</dbReference>
<keyword evidence="7" id="KW-1185">Reference proteome</keyword>
<evidence type="ECO:0000256" key="2">
    <source>
        <dbReference type="PIRSR" id="PIRSR639126-1"/>
    </source>
</evidence>
<accession>A0A9C7PTP4</accession>
<reference evidence="6" key="1">
    <citation type="journal article" date="2022" name="Proc. Natl. Acad. Sci. U.S.A.">
        <title>Life cycle and functional genomics of the unicellular red alga Galdieria for elucidating algal and plant evolution and industrial use.</title>
        <authorList>
            <person name="Hirooka S."/>
            <person name="Itabashi T."/>
            <person name="Ichinose T.M."/>
            <person name="Onuma R."/>
            <person name="Fujiwara T."/>
            <person name="Yamashita S."/>
            <person name="Jong L.W."/>
            <person name="Tomita R."/>
            <person name="Iwane A.H."/>
            <person name="Miyagishima S.Y."/>
        </authorList>
    </citation>
    <scope>NUCLEOTIDE SEQUENCE</scope>
    <source>
        <strain evidence="6">NBRC 102759</strain>
    </source>
</reference>
<dbReference type="OrthoDB" id="113620at2759"/>
<dbReference type="InterPro" id="IPR013024">
    <property type="entry name" value="GGCT-like"/>
</dbReference>
<reference evidence="6" key="2">
    <citation type="submission" date="2022-01" db="EMBL/GenBank/DDBJ databases">
        <authorList>
            <person name="Hirooka S."/>
            <person name="Miyagishima S.Y."/>
        </authorList>
    </citation>
    <scope>NUCLEOTIDE SEQUENCE</scope>
    <source>
        <strain evidence="6">NBRC 102759</strain>
    </source>
</reference>
<evidence type="ECO:0000259" key="5">
    <source>
        <dbReference type="Pfam" id="PF06094"/>
    </source>
</evidence>
<feature type="region of interest" description="Disordered" evidence="4">
    <location>
        <begin position="296"/>
        <end position="321"/>
    </location>
</feature>
<feature type="compositionally biased region" description="Polar residues" evidence="4">
    <location>
        <begin position="298"/>
        <end position="321"/>
    </location>
</feature>
<dbReference type="AlphaFoldDB" id="A0A9C7PTP4"/>
<dbReference type="InterPro" id="IPR009288">
    <property type="entry name" value="AIG2-like_dom"/>
</dbReference>
<name>A0A9C7PTP4_9RHOD</name>
<dbReference type="SUPFAM" id="SSF110857">
    <property type="entry name" value="Gamma-glutamyl cyclotransferase-like"/>
    <property type="match status" value="1"/>
</dbReference>
<sequence length="321" mass="36579">MQVPPDLNSIPETGPLTKRSSAELVGVLQSATPPTSPESSVHGKFSQNRIYSHSVHGGNIYASRPVPYPYKTPLIGKNSYTDWKDSTLLRPEDTTAEWLESNCQIANSESSLLEDRLCTTESESHSVNEEVAQLLSIEQQLAEHLRISHSGRVQDLRQLSHWVFVYGTLKRSFPNSHLLEDGALFEGDFMTCDKYPLVIGGPYYSPYLLDMKGYGNNVRGELYRVSSESLKELDKLENVGVNYTRRVIPIYSVKDRSFIVKAFAYLKCNYTDELLQTKWLSDYQDRRYVPRHLRPKDNTQAYRKTQSMQDMFSADSSPNCN</sequence>
<evidence type="ECO:0000256" key="3">
    <source>
        <dbReference type="RuleBase" id="RU367036"/>
    </source>
</evidence>
<organism evidence="6 7">
    <name type="scientific">Galdieria partita</name>
    <dbReference type="NCBI Taxonomy" id="83374"/>
    <lineage>
        <taxon>Eukaryota</taxon>
        <taxon>Rhodophyta</taxon>
        <taxon>Bangiophyceae</taxon>
        <taxon>Galdieriales</taxon>
        <taxon>Galdieriaceae</taxon>
        <taxon>Galdieria</taxon>
    </lineage>
</organism>
<protein>
    <recommendedName>
        <fullName evidence="3">Gamma-glutamylcyclotransferase family protein</fullName>
    </recommendedName>
</protein>
<feature type="active site" description="Proton acceptor" evidence="2">
    <location>
        <position position="237"/>
    </location>
</feature>
<dbReference type="Proteomes" id="UP001061958">
    <property type="component" value="Unassembled WGS sequence"/>
</dbReference>
<evidence type="ECO:0000256" key="4">
    <source>
        <dbReference type="SAM" id="MobiDB-lite"/>
    </source>
</evidence>
<dbReference type="InterPro" id="IPR039126">
    <property type="entry name" value="GGACT"/>
</dbReference>
<evidence type="ECO:0000313" key="6">
    <source>
        <dbReference type="EMBL" id="GJQ10069.1"/>
    </source>
</evidence>
<dbReference type="PANTHER" id="PTHR12510">
    <property type="entry name" value="TROPONIN C-AKIN-1 PROTEIN"/>
    <property type="match status" value="1"/>
</dbReference>
<dbReference type="Pfam" id="PF06094">
    <property type="entry name" value="GGACT"/>
    <property type="match status" value="1"/>
</dbReference>
<dbReference type="CDD" id="cd06661">
    <property type="entry name" value="GGCT_like"/>
    <property type="match status" value="1"/>
</dbReference>